<proteinExistence type="predicted"/>
<dbReference type="RefSeq" id="WP_163898992.1">
    <property type="nucleotide sequence ID" value="NZ_CP048427.1"/>
</dbReference>
<reference evidence="2 3" key="1">
    <citation type="submission" date="2020-02" db="EMBL/GenBank/DDBJ databases">
        <title>Genome sequence of the type strain CCBAU10050 of Rhizobium daejeonense.</title>
        <authorList>
            <person name="Gao J."/>
            <person name="Sun J."/>
        </authorList>
    </citation>
    <scope>NUCLEOTIDE SEQUENCE [LARGE SCALE GENOMIC DNA]</scope>
    <source>
        <strain evidence="2 3">CCBAU10050</strain>
    </source>
</reference>
<accession>A0A6M1S0Y4</accession>
<keyword evidence="3" id="KW-1185">Reference proteome</keyword>
<name>A0A6M1S0Y4_9HYPH</name>
<evidence type="ECO:0000256" key="1">
    <source>
        <dbReference type="SAM" id="Coils"/>
    </source>
</evidence>
<organism evidence="2 3">
    <name type="scientific">Rhizobium daejeonense</name>
    <dbReference type="NCBI Taxonomy" id="240521"/>
    <lineage>
        <taxon>Bacteria</taxon>
        <taxon>Pseudomonadati</taxon>
        <taxon>Pseudomonadota</taxon>
        <taxon>Alphaproteobacteria</taxon>
        <taxon>Hyphomicrobiales</taxon>
        <taxon>Rhizobiaceae</taxon>
        <taxon>Rhizobium/Agrobacterium group</taxon>
        <taxon>Rhizobium</taxon>
    </lineage>
</organism>
<dbReference type="AlphaFoldDB" id="A0A6M1S0Y4"/>
<comment type="caution">
    <text evidence="2">The sequence shown here is derived from an EMBL/GenBank/DDBJ whole genome shotgun (WGS) entry which is preliminary data.</text>
</comment>
<evidence type="ECO:0000313" key="3">
    <source>
        <dbReference type="Proteomes" id="UP000477849"/>
    </source>
</evidence>
<dbReference type="EMBL" id="JAAKZH010000003">
    <property type="protein sequence ID" value="NGO63911.1"/>
    <property type="molecule type" value="Genomic_DNA"/>
</dbReference>
<dbReference type="Proteomes" id="UP000477849">
    <property type="component" value="Unassembled WGS sequence"/>
</dbReference>
<feature type="coiled-coil region" evidence="1">
    <location>
        <begin position="27"/>
        <end position="54"/>
    </location>
</feature>
<gene>
    <name evidence="2" type="ORF">G6N76_09505</name>
</gene>
<protein>
    <submittedName>
        <fullName evidence="2">Uncharacterized protein</fullName>
    </submittedName>
</protein>
<keyword evidence="1" id="KW-0175">Coiled coil</keyword>
<evidence type="ECO:0000313" key="2">
    <source>
        <dbReference type="EMBL" id="NGO63911.1"/>
    </source>
</evidence>
<sequence length="95" mass="10458">MTDIVEQLNEACNGHPAATIPWPHRLLHSAADEITRLRRELTEARNAALEEAAEIIDANCIMDTSGGKTLSPRQDGNRDGLYYAAAIRSLKEKAE</sequence>